<evidence type="ECO:0000313" key="1">
    <source>
        <dbReference type="EMBL" id="MFC6704226.1"/>
    </source>
</evidence>
<accession>A0ABW2ABP2</accession>
<dbReference type="SUPFAM" id="SSF50475">
    <property type="entry name" value="FMN-binding split barrel"/>
    <property type="match status" value="1"/>
</dbReference>
<dbReference type="InterPro" id="IPR004378">
    <property type="entry name" value="F420H2_quin_Rdtase"/>
</dbReference>
<dbReference type="RefSeq" id="WP_382398257.1">
    <property type="nucleotide sequence ID" value="NZ_JBHSWH010000001.1"/>
</dbReference>
<dbReference type="EMBL" id="JBHSWH010000001">
    <property type="protein sequence ID" value="MFC6704226.1"/>
    <property type="molecule type" value="Genomic_DNA"/>
</dbReference>
<dbReference type="NCBIfam" id="TIGR00026">
    <property type="entry name" value="hi_GC_TIGR00026"/>
    <property type="match status" value="1"/>
</dbReference>
<name>A0ABW2ABP2_9MICO</name>
<sequence>MSVQELDRSTRIFNVIVKRLSRLGVSAFGAKELVVTGRKSGKSHSTPVNPLRLEGQLYLVAPRGQTQWVKNVRHDPRITLRTGRSEASYTAHEVHDDSAVPVMRQYMKRWAWEVGKFFPEGVSAKSTDAELAAVVVDHPVFRLERI</sequence>
<proteinExistence type="predicted"/>
<dbReference type="Pfam" id="PF04075">
    <property type="entry name" value="F420H2_quin_red"/>
    <property type="match status" value="1"/>
</dbReference>
<reference evidence="2" key="1">
    <citation type="journal article" date="2019" name="Int. J. Syst. Evol. Microbiol.">
        <title>The Global Catalogue of Microorganisms (GCM) 10K type strain sequencing project: providing services to taxonomists for standard genome sequencing and annotation.</title>
        <authorList>
            <consortium name="The Broad Institute Genomics Platform"/>
            <consortium name="The Broad Institute Genome Sequencing Center for Infectious Disease"/>
            <person name="Wu L."/>
            <person name="Ma J."/>
        </authorList>
    </citation>
    <scope>NUCLEOTIDE SEQUENCE [LARGE SCALE GENOMIC DNA]</scope>
    <source>
        <strain evidence="2">CCUG 58127</strain>
    </source>
</reference>
<evidence type="ECO:0000313" key="2">
    <source>
        <dbReference type="Proteomes" id="UP001596298"/>
    </source>
</evidence>
<protein>
    <submittedName>
        <fullName evidence="1">Nitroreductase family deazaflavin-dependent oxidoreductase</fullName>
    </submittedName>
</protein>
<dbReference type="Gene3D" id="2.30.110.10">
    <property type="entry name" value="Electron Transport, Fmn-binding Protein, Chain A"/>
    <property type="match status" value="1"/>
</dbReference>
<dbReference type="Proteomes" id="UP001596298">
    <property type="component" value="Unassembled WGS sequence"/>
</dbReference>
<gene>
    <name evidence="1" type="ORF">ACFQDH_02790</name>
</gene>
<organism evidence="1 2">
    <name type="scientific">Flexivirga alba</name>
    <dbReference type="NCBI Taxonomy" id="702742"/>
    <lineage>
        <taxon>Bacteria</taxon>
        <taxon>Bacillati</taxon>
        <taxon>Actinomycetota</taxon>
        <taxon>Actinomycetes</taxon>
        <taxon>Micrococcales</taxon>
        <taxon>Dermacoccaceae</taxon>
        <taxon>Flexivirga</taxon>
    </lineage>
</organism>
<dbReference type="InterPro" id="IPR012349">
    <property type="entry name" value="Split_barrel_FMN-bd"/>
</dbReference>
<keyword evidence="2" id="KW-1185">Reference proteome</keyword>
<comment type="caution">
    <text evidence="1">The sequence shown here is derived from an EMBL/GenBank/DDBJ whole genome shotgun (WGS) entry which is preliminary data.</text>
</comment>